<dbReference type="OrthoDB" id="1917528at2759"/>
<name>A0A8S0PAB8_OLEEU</name>
<feature type="region of interest" description="Disordered" evidence="1">
    <location>
        <begin position="310"/>
        <end position="342"/>
    </location>
</feature>
<dbReference type="PANTHER" id="PTHR34112">
    <property type="entry name" value="C-JUN-AMINO-TERMINAL KINASE-INTERACTING PROTEIN"/>
    <property type="match status" value="1"/>
</dbReference>
<keyword evidence="3" id="KW-1185">Reference proteome</keyword>
<feature type="region of interest" description="Disordered" evidence="1">
    <location>
        <begin position="359"/>
        <end position="380"/>
    </location>
</feature>
<dbReference type="AlphaFoldDB" id="A0A8S0PAB8"/>
<sequence length="610" mass="65292">MERSEPTLVPEWLKNCGSLAGGGTASHSDDHTASKLARNKSFVESNGHDLGWPSGMDSTTSFRRSSGSNGSGHLRSYGSFTRNHHDREWEDTYGSHDKEKSVLGDRRHHYISDPLGGNIWSSKFEQESLRHSQPISRKRGELWPKKVATSLSNTGGNNSKGQLTNGSPVRSFNKSSFERDFPSLGAEERPATPEAGRIPSLGLSTAIQNLPIGSSAMIGGEKWTSALAEVPILTGRLATPSSSAPMALGTTIGLNMAATVAQGPDRVQNMRQLPAGTQRLEKLAKKQSRQLIPVTPSMLKPLVLTSSDKQKTKGGQLHFPISPSLSASQSPRGGLAKSDVSKTSNVGKLHVLKPVREQNAVSSAAKDDLSSTSSSKLVNSSLSITPSASAAVPIMFPPNNSIIPAEHRPVSIALEKRPTPQAQSRNDFFKLMRKKSTANSSSIPDQSMANSLSVSDHGTSVSPPATDKYGELEVTTLSTCNAGDAPLCVSPSEGHLSDKNGDLIYNDDACEGQKYVSNGKKHQSSDPIISEEEAAFLRSMGWEENADEGGLTEEEISAFYRDVTKLINSKPSLKIPLKVQPKFLLPLESQIGSIDGISSGLSSSETKLES</sequence>
<evidence type="ECO:0000313" key="3">
    <source>
        <dbReference type="Proteomes" id="UP000594638"/>
    </source>
</evidence>
<comment type="caution">
    <text evidence="2">The sequence shown here is derived from an EMBL/GenBank/DDBJ whole genome shotgun (WGS) entry which is preliminary data.</text>
</comment>
<feature type="compositionally biased region" description="Polar residues" evidence="1">
    <location>
        <begin position="437"/>
        <end position="463"/>
    </location>
</feature>
<dbReference type="PANTHER" id="PTHR34112:SF13">
    <property type="entry name" value="OS04G0448200 PROTEIN"/>
    <property type="match status" value="1"/>
</dbReference>
<reference evidence="2 3" key="1">
    <citation type="submission" date="2019-12" db="EMBL/GenBank/DDBJ databases">
        <authorList>
            <person name="Alioto T."/>
            <person name="Alioto T."/>
            <person name="Gomez Garrido J."/>
        </authorList>
    </citation>
    <scope>NUCLEOTIDE SEQUENCE [LARGE SCALE GENOMIC DNA]</scope>
</reference>
<organism evidence="2 3">
    <name type="scientific">Olea europaea subsp. europaea</name>
    <dbReference type="NCBI Taxonomy" id="158383"/>
    <lineage>
        <taxon>Eukaryota</taxon>
        <taxon>Viridiplantae</taxon>
        <taxon>Streptophyta</taxon>
        <taxon>Embryophyta</taxon>
        <taxon>Tracheophyta</taxon>
        <taxon>Spermatophyta</taxon>
        <taxon>Magnoliopsida</taxon>
        <taxon>eudicotyledons</taxon>
        <taxon>Gunneridae</taxon>
        <taxon>Pentapetalae</taxon>
        <taxon>asterids</taxon>
        <taxon>lamiids</taxon>
        <taxon>Lamiales</taxon>
        <taxon>Oleaceae</taxon>
        <taxon>Oleeae</taxon>
        <taxon>Olea</taxon>
    </lineage>
</organism>
<gene>
    <name evidence="2" type="ORF">OLEA9_A062751</name>
</gene>
<evidence type="ECO:0000313" key="2">
    <source>
        <dbReference type="EMBL" id="CAA2934738.1"/>
    </source>
</evidence>
<evidence type="ECO:0000256" key="1">
    <source>
        <dbReference type="SAM" id="MobiDB-lite"/>
    </source>
</evidence>
<accession>A0A8S0PAB8</accession>
<dbReference type="Gramene" id="OE9A062751T1">
    <property type="protein sequence ID" value="OE9A062751C1"/>
    <property type="gene ID" value="OE9A062751"/>
</dbReference>
<feature type="region of interest" description="Disordered" evidence="1">
    <location>
        <begin position="18"/>
        <end position="79"/>
    </location>
</feature>
<proteinExistence type="predicted"/>
<feature type="compositionally biased region" description="Low complexity" evidence="1">
    <location>
        <begin position="58"/>
        <end position="76"/>
    </location>
</feature>
<dbReference type="EMBL" id="CACTIH010000018">
    <property type="protein sequence ID" value="CAA2934738.1"/>
    <property type="molecule type" value="Genomic_DNA"/>
</dbReference>
<dbReference type="Proteomes" id="UP000594638">
    <property type="component" value="Unassembled WGS sequence"/>
</dbReference>
<protein>
    <submittedName>
        <fullName evidence="2">Uncharacterized protein</fullName>
    </submittedName>
</protein>
<feature type="compositionally biased region" description="Low complexity" evidence="1">
    <location>
        <begin position="370"/>
        <end position="380"/>
    </location>
</feature>
<feature type="region of interest" description="Disordered" evidence="1">
    <location>
        <begin position="131"/>
        <end position="177"/>
    </location>
</feature>
<feature type="region of interest" description="Disordered" evidence="1">
    <location>
        <begin position="434"/>
        <end position="467"/>
    </location>
</feature>
<feature type="compositionally biased region" description="Polar residues" evidence="1">
    <location>
        <begin position="149"/>
        <end position="175"/>
    </location>
</feature>